<dbReference type="HOGENOM" id="CLU_024072_3_1_1"/>
<accession>A0A0C9YYZ4</accession>
<dbReference type="Gene3D" id="2.130.10.10">
    <property type="entry name" value="YVTN repeat-like/Quinoprotein amine dehydrogenase"/>
    <property type="match status" value="3"/>
</dbReference>
<dbReference type="OrthoDB" id="308690at2759"/>
<dbReference type="InterPro" id="IPR001680">
    <property type="entry name" value="WD40_rpt"/>
</dbReference>
<organism evidence="1 2">
    <name type="scientific">Pisolithus microcarpus 441</name>
    <dbReference type="NCBI Taxonomy" id="765257"/>
    <lineage>
        <taxon>Eukaryota</taxon>
        <taxon>Fungi</taxon>
        <taxon>Dikarya</taxon>
        <taxon>Basidiomycota</taxon>
        <taxon>Agaricomycotina</taxon>
        <taxon>Agaricomycetes</taxon>
        <taxon>Agaricomycetidae</taxon>
        <taxon>Boletales</taxon>
        <taxon>Sclerodermatineae</taxon>
        <taxon>Pisolithaceae</taxon>
        <taxon>Pisolithus</taxon>
    </lineage>
</organism>
<dbReference type="Pfam" id="PF00400">
    <property type="entry name" value="WD40"/>
    <property type="match status" value="1"/>
</dbReference>
<dbReference type="AlphaFoldDB" id="A0A0C9YYZ4"/>
<protein>
    <recommendedName>
        <fullName evidence="3">WD repeat-containing protein 8</fullName>
    </recommendedName>
</protein>
<dbReference type="InterPro" id="IPR015943">
    <property type="entry name" value="WD40/YVTN_repeat-like_dom_sf"/>
</dbReference>
<dbReference type="SUPFAM" id="SSF82171">
    <property type="entry name" value="DPP6 N-terminal domain-like"/>
    <property type="match status" value="1"/>
</dbReference>
<dbReference type="SMART" id="SM00320">
    <property type="entry name" value="WD40"/>
    <property type="match status" value="3"/>
</dbReference>
<proteinExistence type="predicted"/>
<reference evidence="2" key="2">
    <citation type="submission" date="2015-01" db="EMBL/GenBank/DDBJ databases">
        <title>Evolutionary Origins and Diversification of the Mycorrhizal Mutualists.</title>
        <authorList>
            <consortium name="DOE Joint Genome Institute"/>
            <consortium name="Mycorrhizal Genomics Consortium"/>
            <person name="Kohler A."/>
            <person name="Kuo A."/>
            <person name="Nagy L.G."/>
            <person name="Floudas D."/>
            <person name="Copeland A."/>
            <person name="Barry K.W."/>
            <person name="Cichocki N."/>
            <person name="Veneault-Fourrey C."/>
            <person name="LaButti K."/>
            <person name="Lindquist E.A."/>
            <person name="Lipzen A."/>
            <person name="Lundell T."/>
            <person name="Morin E."/>
            <person name="Murat C."/>
            <person name="Riley R."/>
            <person name="Ohm R."/>
            <person name="Sun H."/>
            <person name="Tunlid A."/>
            <person name="Henrissat B."/>
            <person name="Grigoriev I.V."/>
            <person name="Hibbett D.S."/>
            <person name="Martin F."/>
        </authorList>
    </citation>
    <scope>NUCLEOTIDE SEQUENCE [LARGE SCALE GENOMIC DNA]</scope>
    <source>
        <strain evidence="2">441</strain>
    </source>
</reference>
<keyword evidence="2" id="KW-1185">Reference proteome</keyword>
<name>A0A0C9YYZ4_9AGAM</name>
<dbReference type="InterPro" id="IPR036322">
    <property type="entry name" value="WD40_repeat_dom_sf"/>
</dbReference>
<dbReference type="STRING" id="765257.A0A0C9YYZ4"/>
<dbReference type="Proteomes" id="UP000054018">
    <property type="component" value="Unassembled WGS sequence"/>
</dbReference>
<sequence length="477" mass="53465">MDFTEVYGQTGNLVYFSPGAHFILSTAEDTLVIRRTDTLQITRTWSIGLPSETVVIASHSKPHGVAPSHNQWISQAGWSCDSEYILAASAKRGIVHVFKLRDEDWNARIETGAEGLVKAEWAPDGRHILCFSEWGLRVTIWSLLTASATYIQFPIHPDRGGYAFRADARYFVLAERHKSKDTVGVYDASSNFRLVRHFPSPTTNLSSLALSPSGNYLAVWESILEYKLHILSLTGDVQGTFTPTPDPGFGIRHAVWHPTGMFIAVGGWDDKIHILDSLTWSAASTLVLSSRIPSGIVLWREPTDWLESTQGRGFISYERLRGPQSISIRRVDLTRPNQRSGAVQLEWNKTGTLLLVRYAENVPTLVHIYDFPAPSEPFVPRLRCVLQHQKPVLSARWNPVRKGNLAICCGTQSIYTWSDEWEGEGGEEEDIAECIGVPTNMKYETRDIRWAPDGKGLVLMDKDTFCCAFEVEDNVIS</sequence>
<dbReference type="InterPro" id="IPR052778">
    <property type="entry name" value="Centrosome-WD_assoc"/>
</dbReference>
<evidence type="ECO:0008006" key="3">
    <source>
        <dbReference type="Google" id="ProtNLM"/>
    </source>
</evidence>
<dbReference type="PANTHER" id="PTHR16220">
    <property type="entry name" value="WD REPEAT PROTEIN 8-RELATED"/>
    <property type="match status" value="1"/>
</dbReference>
<dbReference type="GO" id="GO:0005815">
    <property type="term" value="C:microtubule organizing center"/>
    <property type="evidence" value="ECO:0007669"/>
    <property type="project" value="TreeGrafter"/>
</dbReference>
<dbReference type="PANTHER" id="PTHR16220:SF0">
    <property type="entry name" value="WD REPEAT-CONTAINING PROTEIN WRAP73"/>
    <property type="match status" value="1"/>
</dbReference>
<reference evidence="1 2" key="1">
    <citation type="submission" date="2014-04" db="EMBL/GenBank/DDBJ databases">
        <authorList>
            <consortium name="DOE Joint Genome Institute"/>
            <person name="Kuo A."/>
            <person name="Kohler A."/>
            <person name="Costa M.D."/>
            <person name="Nagy L.G."/>
            <person name="Floudas D."/>
            <person name="Copeland A."/>
            <person name="Barry K.W."/>
            <person name="Cichocki N."/>
            <person name="Veneault-Fourrey C."/>
            <person name="LaButti K."/>
            <person name="Lindquist E.A."/>
            <person name="Lipzen A."/>
            <person name="Lundell T."/>
            <person name="Morin E."/>
            <person name="Murat C."/>
            <person name="Sun H."/>
            <person name="Tunlid A."/>
            <person name="Henrissat B."/>
            <person name="Grigoriev I.V."/>
            <person name="Hibbett D.S."/>
            <person name="Martin F."/>
            <person name="Nordberg H.P."/>
            <person name="Cantor M.N."/>
            <person name="Hua S.X."/>
        </authorList>
    </citation>
    <scope>NUCLEOTIDE SEQUENCE [LARGE SCALE GENOMIC DNA]</scope>
    <source>
        <strain evidence="1 2">441</strain>
    </source>
</reference>
<evidence type="ECO:0000313" key="1">
    <source>
        <dbReference type="EMBL" id="KIK30375.1"/>
    </source>
</evidence>
<gene>
    <name evidence="1" type="ORF">PISMIDRAFT_87588</name>
</gene>
<dbReference type="SUPFAM" id="SSF50978">
    <property type="entry name" value="WD40 repeat-like"/>
    <property type="match status" value="1"/>
</dbReference>
<dbReference type="GO" id="GO:1990810">
    <property type="term" value="P:microtubule anchoring at mitotic spindle pole body"/>
    <property type="evidence" value="ECO:0007669"/>
    <property type="project" value="TreeGrafter"/>
</dbReference>
<dbReference type="EMBL" id="KN833687">
    <property type="protein sequence ID" value="KIK30375.1"/>
    <property type="molecule type" value="Genomic_DNA"/>
</dbReference>
<dbReference type="GO" id="GO:1990811">
    <property type="term" value="C:MWP complex"/>
    <property type="evidence" value="ECO:0007669"/>
    <property type="project" value="TreeGrafter"/>
</dbReference>
<evidence type="ECO:0000313" key="2">
    <source>
        <dbReference type="Proteomes" id="UP000054018"/>
    </source>
</evidence>